<evidence type="ECO:0000256" key="23">
    <source>
        <dbReference type="SAM" id="Phobius"/>
    </source>
</evidence>
<comment type="catalytic activity">
    <reaction evidence="10">
        <text>resolvin D1 + NAD(+) = 8-oxoresolvin D1 + NADH + H(+)</text>
        <dbReference type="Rhea" id="RHEA:50124"/>
        <dbReference type="ChEBI" id="CHEBI:15378"/>
        <dbReference type="ChEBI" id="CHEBI:57540"/>
        <dbReference type="ChEBI" id="CHEBI:57945"/>
        <dbReference type="ChEBI" id="CHEBI:132079"/>
        <dbReference type="ChEBI" id="CHEBI:132080"/>
    </reaction>
    <physiologicalReaction direction="left-to-right" evidence="10">
        <dbReference type="Rhea" id="RHEA:50125"/>
    </physiologicalReaction>
</comment>
<evidence type="ECO:0000256" key="15">
    <source>
        <dbReference type="ARBA" id="ARBA00048393"/>
    </source>
</evidence>
<evidence type="ECO:0000256" key="2">
    <source>
        <dbReference type="ARBA" id="ARBA00023002"/>
    </source>
</evidence>
<dbReference type="InterPro" id="IPR002347">
    <property type="entry name" value="SDR_fam"/>
</dbReference>
<dbReference type="EnsemblMetazoa" id="Aqu2.1.19190_001">
    <property type="protein sequence ID" value="Aqu2.1.19190_001"/>
    <property type="gene ID" value="Aqu2.1.19190"/>
</dbReference>
<comment type="catalytic activity">
    <reaction evidence="14">
        <text>resolvin D1 + NAD(+) = 17-oxoresolvin D1 + NADH + H(+)</text>
        <dbReference type="Rhea" id="RHEA:50128"/>
        <dbReference type="ChEBI" id="CHEBI:15378"/>
        <dbReference type="ChEBI" id="CHEBI:57540"/>
        <dbReference type="ChEBI" id="CHEBI:57945"/>
        <dbReference type="ChEBI" id="CHEBI:132079"/>
        <dbReference type="ChEBI" id="CHEBI:132081"/>
    </reaction>
    <physiologicalReaction direction="left-to-right" evidence="14">
        <dbReference type="Rhea" id="RHEA:50129"/>
    </physiologicalReaction>
</comment>
<comment type="similarity">
    <text evidence="1 22">Belongs to the short-chain dehydrogenases/reductases (SDR) family.</text>
</comment>
<evidence type="ECO:0000256" key="18">
    <source>
        <dbReference type="ARBA" id="ARBA00048739"/>
    </source>
</evidence>
<evidence type="ECO:0000256" key="21">
    <source>
        <dbReference type="ARBA" id="ARBA00049188"/>
    </source>
</evidence>
<comment type="catalytic activity">
    <reaction evidence="17">
        <text>prostaglandin A1 + NAD(+) = 15-oxo-prostaglandin A1 + NADH + H(+)</text>
        <dbReference type="Rhea" id="RHEA:41263"/>
        <dbReference type="ChEBI" id="CHEBI:15378"/>
        <dbReference type="ChEBI" id="CHEBI:57398"/>
        <dbReference type="ChEBI" id="CHEBI:57540"/>
        <dbReference type="ChEBI" id="CHEBI:57945"/>
        <dbReference type="ChEBI" id="CHEBI:85072"/>
    </reaction>
    <physiologicalReaction direction="left-to-right" evidence="17">
        <dbReference type="Rhea" id="RHEA:41264"/>
    </physiologicalReaction>
</comment>
<evidence type="ECO:0000256" key="10">
    <source>
        <dbReference type="ARBA" id="ARBA00047672"/>
    </source>
</evidence>
<comment type="catalytic activity">
    <reaction evidence="18">
        <text>prostaglandin E2 + NAD(+) = 15-oxoprostaglandin E2 + NADH + H(+)</text>
        <dbReference type="Rhea" id="RHEA:11876"/>
        <dbReference type="ChEBI" id="CHEBI:15378"/>
        <dbReference type="ChEBI" id="CHEBI:57400"/>
        <dbReference type="ChEBI" id="CHEBI:57540"/>
        <dbReference type="ChEBI" id="CHEBI:57945"/>
        <dbReference type="ChEBI" id="CHEBI:606564"/>
        <dbReference type="EC" id="1.1.1.141"/>
    </reaction>
    <physiologicalReaction direction="left-to-right" evidence="18">
        <dbReference type="Rhea" id="RHEA:11877"/>
    </physiologicalReaction>
</comment>
<dbReference type="GO" id="GO:0005737">
    <property type="term" value="C:cytoplasm"/>
    <property type="evidence" value="ECO:0007669"/>
    <property type="project" value="TreeGrafter"/>
</dbReference>
<comment type="catalytic activity">
    <reaction evidence="19">
        <text>resolvin D2 + NAD(+) = 16-oxoresolvin D2 + NADH + H(+)</text>
        <dbReference type="Rhea" id="RHEA:53588"/>
        <dbReference type="ChEBI" id="CHEBI:15378"/>
        <dbReference type="ChEBI" id="CHEBI:57540"/>
        <dbReference type="ChEBI" id="CHEBI:57945"/>
        <dbReference type="ChEBI" id="CHEBI:133367"/>
        <dbReference type="ChEBI" id="CHEBI:137498"/>
    </reaction>
    <physiologicalReaction direction="left-to-right" evidence="19">
        <dbReference type="Rhea" id="RHEA:53589"/>
    </physiologicalReaction>
</comment>
<reference evidence="24" key="1">
    <citation type="submission" date="2017-05" db="UniProtKB">
        <authorList>
            <consortium name="EnsemblMetazoa"/>
        </authorList>
    </citation>
    <scope>IDENTIFICATION</scope>
</reference>
<comment type="function">
    <text evidence="8">Catalyzes the NAD-dependent dehydrogenation (oxidation) of a broad array of hydroxylated polyunsaturated fatty acids (mainly eicosanoids and docosanoids, including prostaglandins, lipoxins and resolvins), yielding their corresponding keto (oxo) metabolites. Decreases the levels of the pro-proliferative prostaglandins such as prostaglandin E2 (whose activity is increased in cancer because of an increase in the expression of cyclooxygenase 2) and generates oxo-fatty acid products that can profoundly influence cell function by abrogating pro-inflammatory cytokine expression. Converts resolvins E1, D1 and D2 to their oxo products, which represents a mode of resolvin inactivation. Resolvin E1 plays important roles during the resolution phase of acute inflammation, while resolvins D1 and D2 have a unique role in obesity-induced adipose inflammation.</text>
</comment>
<dbReference type="InParanoid" id="A0A1X7TVP8"/>
<accession>A0A1X7TVP8</accession>
<evidence type="ECO:0000256" key="17">
    <source>
        <dbReference type="ARBA" id="ARBA00048611"/>
    </source>
</evidence>
<dbReference type="EC" id="1.1.1.232" evidence="4"/>
<comment type="catalytic activity">
    <reaction evidence="16">
        <text>lipoxin A4 + NAD(+) = 15-oxo-(5S,6R)-dihydroxy-(7E,9E,11Z,13E)-eicosatetraenoate + NADH + H(+)</text>
        <dbReference type="Rhea" id="RHEA:41572"/>
        <dbReference type="ChEBI" id="CHEBI:15378"/>
        <dbReference type="ChEBI" id="CHEBI:57540"/>
        <dbReference type="ChEBI" id="CHEBI:57945"/>
        <dbReference type="ChEBI" id="CHEBI:67026"/>
        <dbReference type="ChEBI" id="CHEBI:78311"/>
    </reaction>
    <physiologicalReaction direction="left-to-right" evidence="16">
        <dbReference type="Rhea" id="RHEA:41573"/>
    </physiologicalReaction>
</comment>
<dbReference type="eggNOG" id="KOG4169">
    <property type="taxonomic scope" value="Eukaryota"/>
</dbReference>
<comment type="catalytic activity">
    <reaction evidence="11">
        <text>14-hydroxy-(4Z,7Z,10Z,12E,16Z,19Z)-docosahexaenoate + NAD(+) = 14-oxo-(4Z,7Z,10Z,12E,16Z,19Z)-docosahexaenoate + NADH + H(+)</text>
        <dbReference type="Rhea" id="RHEA:48952"/>
        <dbReference type="ChEBI" id="CHEBI:15378"/>
        <dbReference type="ChEBI" id="CHEBI:57540"/>
        <dbReference type="ChEBI" id="CHEBI:57945"/>
        <dbReference type="ChEBI" id="CHEBI:90866"/>
        <dbReference type="ChEBI" id="CHEBI:90867"/>
    </reaction>
    <physiologicalReaction direction="left-to-right" evidence="11">
        <dbReference type="Rhea" id="RHEA:48953"/>
    </physiologicalReaction>
</comment>
<evidence type="ECO:0000256" key="12">
    <source>
        <dbReference type="ARBA" id="ARBA00048140"/>
    </source>
</evidence>
<evidence type="ECO:0000313" key="24">
    <source>
        <dbReference type="EnsemblMetazoa" id="Aqu2.1.19190_001"/>
    </source>
</evidence>
<evidence type="ECO:0000256" key="4">
    <source>
        <dbReference type="ARBA" id="ARBA00039060"/>
    </source>
</evidence>
<evidence type="ECO:0000256" key="9">
    <source>
        <dbReference type="ARBA" id="ARBA00047325"/>
    </source>
</evidence>
<feature type="transmembrane region" description="Helical" evidence="23">
    <location>
        <begin position="74"/>
        <end position="97"/>
    </location>
</feature>
<comment type="catalytic activity">
    <reaction evidence="12">
        <text>15-oxo-(5S,6R)-dihydroxy-(7E,9E,11Z)-eicosatrienoate + NADH + H(+) = (5S,6R,15S)-trihydroxy-(7E,9E,11Z)-eicosatrienoate + NAD(+)</text>
        <dbReference type="Rhea" id="RHEA:41596"/>
        <dbReference type="ChEBI" id="CHEBI:15378"/>
        <dbReference type="ChEBI" id="CHEBI:57540"/>
        <dbReference type="ChEBI" id="CHEBI:57945"/>
        <dbReference type="ChEBI" id="CHEBI:78325"/>
        <dbReference type="ChEBI" id="CHEBI:78329"/>
    </reaction>
    <physiologicalReaction direction="left-to-right" evidence="12">
        <dbReference type="Rhea" id="RHEA:41597"/>
    </physiologicalReaction>
</comment>
<dbReference type="SUPFAM" id="SSF51735">
    <property type="entry name" value="NAD(P)-binding Rossmann-fold domains"/>
    <property type="match status" value="2"/>
</dbReference>
<evidence type="ECO:0000256" key="11">
    <source>
        <dbReference type="ARBA" id="ARBA00048008"/>
    </source>
</evidence>
<dbReference type="GO" id="GO:0016404">
    <property type="term" value="F:15-hydroxyprostaglandin dehydrogenase (NAD+) activity"/>
    <property type="evidence" value="ECO:0007669"/>
    <property type="project" value="UniProtKB-EC"/>
</dbReference>
<dbReference type="OrthoDB" id="37659at2759"/>
<keyword evidence="23" id="KW-0472">Membrane</keyword>
<evidence type="ECO:0000256" key="8">
    <source>
        <dbReference type="ARBA" id="ARBA00045705"/>
    </source>
</evidence>
<comment type="catalytic activity">
    <reaction evidence="21">
        <text>resolvin E1 + NAD(+) = 18-oxo-resolvin E1 + NADH + H(+)</text>
        <dbReference type="Rhea" id="RHEA:49244"/>
        <dbReference type="ChEBI" id="CHEBI:15378"/>
        <dbReference type="ChEBI" id="CHEBI:57540"/>
        <dbReference type="ChEBI" id="CHEBI:57945"/>
        <dbReference type="ChEBI" id="CHEBI:91000"/>
        <dbReference type="ChEBI" id="CHEBI:91001"/>
    </reaction>
    <physiologicalReaction direction="left-to-right" evidence="21">
        <dbReference type="Rhea" id="RHEA:49245"/>
    </physiologicalReaction>
</comment>
<keyword evidence="23" id="KW-1133">Transmembrane helix</keyword>
<dbReference type="GO" id="GO:0047034">
    <property type="term" value="F:15-hydroxyicosatetraenoate dehydrogenase activity"/>
    <property type="evidence" value="ECO:0007669"/>
    <property type="project" value="UniProtKB-EC"/>
</dbReference>
<comment type="catalytic activity">
    <reaction evidence="9">
        <text>prostaglandin E1 + NAD(+) = 15-oxoprostaglandin E1 + NADH + H(+)</text>
        <dbReference type="Rhea" id="RHEA:16477"/>
        <dbReference type="ChEBI" id="CHEBI:15378"/>
        <dbReference type="ChEBI" id="CHEBI:57397"/>
        <dbReference type="ChEBI" id="CHEBI:57401"/>
        <dbReference type="ChEBI" id="CHEBI:57540"/>
        <dbReference type="ChEBI" id="CHEBI:57945"/>
    </reaction>
    <physiologicalReaction direction="left-to-right" evidence="9">
        <dbReference type="Rhea" id="RHEA:16478"/>
    </physiologicalReaction>
</comment>
<comment type="catalytic activity">
    <reaction evidence="20">
        <text>(15S)-hydroxy-(5Z,8Z,11Z,13E)-eicosatetraenoate + NAD(+) = 15-oxo-(5Z,8Z,11Z,13E)-eicosatetraenoate + NADH + H(+)</text>
        <dbReference type="Rhea" id="RHEA:23260"/>
        <dbReference type="ChEBI" id="CHEBI:15378"/>
        <dbReference type="ChEBI" id="CHEBI:57409"/>
        <dbReference type="ChEBI" id="CHEBI:57410"/>
        <dbReference type="ChEBI" id="CHEBI:57540"/>
        <dbReference type="ChEBI" id="CHEBI:57945"/>
        <dbReference type="EC" id="1.1.1.232"/>
    </reaction>
    <physiologicalReaction direction="left-to-right" evidence="20">
        <dbReference type="Rhea" id="RHEA:23261"/>
    </physiologicalReaction>
</comment>
<dbReference type="PANTHER" id="PTHR44229:SF4">
    <property type="entry name" value="15-HYDROXYPROSTAGLANDIN DEHYDROGENASE [NAD(+)]"/>
    <property type="match status" value="1"/>
</dbReference>
<evidence type="ECO:0000256" key="16">
    <source>
        <dbReference type="ARBA" id="ARBA00048535"/>
    </source>
</evidence>
<evidence type="ECO:0000256" key="1">
    <source>
        <dbReference type="ARBA" id="ARBA00006484"/>
    </source>
</evidence>
<evidence type="ECO:0000256" key="5">
    <source>
        <dbReference type="ARBA" id="ARBA00040276"/>
    </source>
</evidence>
<sequence length="326" mass="35048">MKNNLELRGIKIRINSICPAGVETPLVLEAAKLFYSMPQPIIDAVTASSSTEVMKPEFIAEGIMELITDASKNGAILMVVLLLLQLTGAAGGIGLATSRLLLQSGAKVGAVDKSSGLKSICNALGEEFGTSNIACLPCDVSDDDALKNVFKETSRQFGSLDIVINNAGIADERYWKKQIKVNLQSVINGTYYAMELMSPDKGGVIVNVSSMAGLHPVSTGPVYSAVKHGVVAFTRAMKENVAEKGIRINCICPYFVDTTMGRAGLKALPEAEANEVLKNGILKPEFIAKGIMDLITDTSRNGAILRANPWQGLMYQRYKEDMKSKL</sequence>
<keyword evidence="2" id="KW-0560">Oxidoreductase</keyword>
<dbReference type="EC" id="1.1.1.141" evidence="3"/>
<dbReference type="Pfam" id="PF00106">
    <property type="entry name" value="adh_short"/>
    <property type="match status" value="1"/>
</dbReference>
<dbReference type="STRING" id="400682.A0A1X7TVP8"/>
<evidence type="ECO:0000256" key="6">
    <source>
        <dbReference type="ARBA" id="ARBA00041812"/>
    </source>
</evidence>
<dbReference type="InterPro" id="IPR036291">
    <property type="entry name" value="NAD(P)-bd_dom_sf"/>
</dbReference>
<comment type="catalytic activity">
    <reaction evidence="13">
        <text>(11R)-hydroxy-(5Z,8Z,12E,14Z)-eicosatetraenoate + NAD(+) = 11-oxo-(5Z,8Z,12E,14Z)-eicosatetraenoate + NADH + H(+)</text>
        <dbReference type="Rhea" id="RHEA:48640"/>
        <dbReference type="ChEBI" id="CHEBI:15378"/>
        <dbReference type="ChEBI" id="CHEBI:57540"/>
        <dbReference type="ChEBI" id="CHEBI:57945"/>
        <dbReference type="ChEBI" id="CHEBI:78836"/>
        <dbReference type="ChEBI" id="CHEBI:90697"/>
    </reaction>
    <physiologicalReaction direction="left-to-right" evidence="13">
        <dbReference type="Rhea" id="RHEA:48641"/>
    </physiologicalReaction>
</comment>
<evidence type="ECO:0000256" key="22">
    <source>
        <dbReference type="RuleBase" id="RU000363"/>
    </source>
</evidence>
<proteinExistence type="inferred from homology"/>
<dbReference type="PANTHER" id="PTHR44229">
    <property type="entry name" value="15-HYDROXYPROSTAGLANDIN DEHYDROGENASE [NAD(+)]"/>
    <property type="match status" value="1"/>
</dbReference>
<evidence type="ECO:0000256" key="3">
    <source>
        <dbReference type="ARBA" id="ARBA00038968"/>
    </source>
</evidence>
<keyword evidence="23" id="KW-0812">Transmembrane</keyword>
<dbReference type="FunFam" id="3.40.50.720:FF:000084">
    <property type="entry name" value="Short-chain dehydrogenase reductase"/>
    <property type="match status" value="1"/>
</dbReference>
<organism evidence="24">
    <name type="scientific">Amphimedon queenslandica</name>
    <name type="common">Sponge</name>
    <dbReference type="NCBI Taxonomy" id="400682"/>
    <lineage>
        <taxon>Eukaryota</taxon>
        <taxon>Metazoa</taxon>
        <taxon>Porifera</taxon>
        <taxon>Demospongiae</taxon>
        <taxon>Heteroscleromorpha</taxon>
        <taxon>Haplosclerida</taxon>
        <taxon>Niphatidae</taxon>
        <taxon>Amphimedon</taxon>
    </lineage>
</organism>
<dbReference type="AlphaFoldDB" id="A0A1X7TVP8"/>
<evidence type="ECO:0000256" key="19">
    <source>
        <dbReference type="ARBA" id="ARBA00048921"/>
    </source>
</evidence>
<comment type="catalytic activity">
    <reaction evidence="15">
        <text>resolvin D2 + NAD(+) = 7-oxoresolvin D2 + NADH + H(+)</text>
        <dbReference type="Rhea" id="RHEA:53584"/>
        <dbReference type="ChEBI" id="CHEBI:15378"/>
        <dbReference type="ChEBI" id="CHEBI:57540"/>
        <dbReference type="ChEBI" id="CHEBI:57945"/>
        <dbReference type="ChEBI" id="CHEBI:133367"/>
        <dbReference type="ChEBI" id="CHEBI:137497"/>
    </reaction>
    <physiologicalReaction direction="left-to-right" evidence="15">
        <dbReference type="Rhea" id="RHEA:53585"/>
    </physiologicalReaction>
</comment>
<protein>
    <recommendedName>
        <fullName evidence="5">15-hydroxyprostaglandin dehydrogenase [NAD(+)]</fullName>
        <ecNumber evidence="3">1.1.1.141</ecNumber>
        <ecNumber evidence="4">1.1.1.232</ecNumber>
    </recommendedName>
    <alternativeName>
        <fullName evidence="7">Eicosanoid/docosanoid dehydrogenase [NAD(+)]</fullName>
    </alternativeName>
    <alternativeName>
        <fullName evidence="6">Prostaglandin dehydrogenase 1</fullName>
    </alternativeName>
</protein>
<evidence type="ECO:0000256" key="7">
    <source>
        <dbReference type="ARBA" id="ARBA00042026"/>
    </source>
</evidence>
<dbReference type="PRINTS" id="PR00080">
    <property type="entry name" value="SDRFAMILY"/>
</dbReference>
<dbReference type="PRINTS" id="PR00081">
    <property type="entry name" value="GDHRDH"/>
</dbReference>
<evidence type="ECO:0000256" key="20">
    <source>
        <dbReference type="ARBA" id="ARBA00049151"/>
    </source>
</evidence>
<evidence type="ECO:0000256" key="13">
    <source>
        <dbReference type="ARBA" id="ARBA00048144"/>
    </source>
</evidence>
<name>A0A1X7TVP8_AMPQE</name>
<evidence type="ECO:0000256" key="14">
    <source>
        <dbReference type="ARBA" id="ARBA00048170"/>
    </source>
</evidence>
<dbReference type="Gene3D" id="3.40.50.720">
    <property type="entry name" value="NAD(P)-binding Rossmann-like Domain"/>
    <property type="match status" value="2"/>
</dbReference>